<keyword evidence="4" id="KW-1185">Reference proteome</keyword>
<dbReference type="RefSeq" id="WP_161837457.1">
    <property type="nucleotide sequence ID" value="NZ_CP048000.1"/>
</dbReference>
<organism evidence="3 4">
    <name type="scientific">Anaerocolumna sedimenticola</name>
    <dbReference type="NCBI Taxonomy" id="2696063"/>
    <lineage>
        <taxon>Bacteria</taxon>
        <taxon>Bacillati</taxon>
        <taxon>Bacillota</taxon>
        <taxon>Clostridia</taxon>
        <taxon>Lachnospirales</taxon>
        <taxon>Lachnospiraceae</taxon>
        <taxon>Anaerocolumna</taxon>
    </lineage>
</organism>
<dbReference type="Gene3D" id="3.40.50.150">
    <property type="entry name" value="Vaccinia Virus protein VP39"/>
    <property type="match status" value="1"/>
</dbReference>
<keyword evidence="1 3" id="KW-0808">Transferase</keyword>
<dbReference type="InterPro" id="IPR029063">
    <property type="entry name" value="SAM-dependent_MTases_sf"/>
</dbReference>
<reference evidence="3 4" key="1">
    <citation type="submission" date="2020-01" db="EMBL/GenBank/DDBJ databases">
        <title>Genome analysis of Anaerocolumna sp. CBA3638.</title>
        <authorList>
            <person name="Kim J."/>
            <person name="Roh S.W."/>
        </authorList>
    </citation>
    <scope>NUCLEOTIDE SEQUENCE [LARGE SCALE GENOMIC DNA]</scope>
    <source>
        <strain evidence="3 4">CBA3638</strain>
    </source>
</reference>
<dbReference type="GO" id="GO:0008168">
    <property type="term" value="F:methyltransferase activity"/>
    <property type="evidence" value="ECO:0007669"/>
    <property type="project" value="UniProtKB-KW"/>
</dbReference>
<keyword evidence="3" id="KW-0489">Methyltransferase</keyword>
<dbReference type="Proteomes" id="UP000464314">
    <property type="component" value="Chromosome"/>
</dbReference>
<sequence length="230" mass="26891">MSEFHKIKQWLEETKDEPLEEMGDFFKKRVDGYESHMNPWKDYYKWMADLIPEGTQTLLDIGCGTGLELDEIFKKFPDMEVTGIDLESAMLKKLKDKHGERKLNLICGDYFLESFGYCKFDAAVSFETLHHFKPEKKIEIFKKIYDSLKAGGCYVEGDYAAESNEMEGYLFEECEKRRIKNHIPDNALVHFDTPLTLEHEILLLKKAGFKEVDQLGTYLENHTMMIKAMK</sequence>
<dbReference type="AlphaFoldDB" id="A0A6P1TJK0"/>
<dbReference type="KEGG" id="anr:Ana3638_07435"/>
<accession>A0A6P1TJK0</accession>
<dbReference type="EMBL" id="CP048000">
    <property type="protein sequence ID" value="QHQ60623.1"/>
    <property type="molecule type" value="Genomic_DNA"/>
</dbReference>
<evidence type="ECO:0000313" key="3">
    <source>
        <dbReference type="EMBL" id="QHQ60623.1"/>
    </source>
</evidence>
<name>A0A6P1TJK0_9FIRM</name>
<feature type="domain" description="Methyltransferase" evidence="2">
    <location>
        <begin position="59"/>
        <end position="152"/>
    </location>
</feature>
<dbReference type="PANTHER" id="PTHR43861">
    <property type="entry name" value="TRANS-ACONITATE 2-METHYLTRANSFERASE-RELATED"/>
    <property type="match status" value="1"/>
</dbReference>
<dbReference type="GO" id="GO:0032259">
    <property type="term" value="P:methylation"/>
    <property type="evidence" value="ECO:0007669"/>
    <property type="project" value="UniProtKB-KW"/>
</dbReference>
<dbReference type="CDD" id="cd02440">
    <property type="entry name" value="AdoMet_MTases"/>
    <property type="match status" value="1"/>
</dbReference>
<evidence type="ECO:0000313" key="4">
    <source>
        <dbReference type="Proteomes" id="UP000464314"/>
    </source>
</evidence>
<evidence type="ECO:0000256" key="1">
    <source>
        <dbReference type="ARBA" id="ARBA00022679"/>
    </source>
</evidence>
<dbReference type="InterPro" id="IPR041698">
    <property type="entry name" value="Methyltransf_25"/>
</dbReference>
<gene>
    <name evidence="3" type="ORF">Ana3638_07435</name>
</gene>
<proteinExistence type="predicted"/>
<dbReference type="Pfam" id="PF13649">
    <property type="entry name" value="Methyltransf_25"/>
    <property type="match status" value="1"/>
</dbReference>
<evidence type="ECO:0000259" key="2">
    <source>
        <dbReference type="Pfam" id="PF13649"/>
    </source>
</evidence>
<protein>
    <submittedName>
        <fullName evidence="3">Methyltransferase domain-containing protein</fullName>
    </submittedName>
</protein>
<dbReference type="SUPFAM" id="SSF53335">
    <property type="entry name" value="S-adenosyl-L-methionine-dependent methyltransferases"/>
    <property type="match status" value="1"/>
</dbReference>